<accession>A0A8J7IF09</accession>
<sequence length="304" mass="32170">MFQPPQNIVREIFLLVILSFLWGGSFTLIEFAIDTIPPATIVFGRLAIGASILLLAAFWSGVTFPKSRARWGALLLQGILQSALPFTLISWGQKHIDSGLAGLLNTTPPLFIFLIGYFVLRDRAAAVQQFIGLFFGFIGVLIIMGPSVIVGDESTILGQLAITGASISYAFAALNAKKFSDQSPVLTAVCAMAFAALLMAPVSYFVDDPLGLSPTTPAIVAVCALGVFSTAIAMMIYFRLVRTLGPLGVTTGGYMRAGFSVLLGSLLLGETLSATLFVGLMLIFAGVAIVTGLFKMPSSTQTKA</sequence>
<reference evidence="7" key="1">
    <citation type="submission" date="2020-10" db="EMBL/GenBank/DDBJ databases">
        <title>Paenihalocynthiibacter styelae gen. nov., sp. nov., isolated from stalked sea squirt Styela clava.</title>
        <authorList>
            <person name="Kim Y.-O."/>
            <person name="Yoon J.-H."/>
        </authorList>
    </citation>
    <scope>NUCLEOTIDE SEQUENCE</scope>
    <source>
        <strain evidence="7">MYP1-1</strain>
    </source>
</reference>
<comment type="subcellular location">
    <subcellularLocation>
        <location evidence="1">Membrane</location>
        <topology evidence="1">Multi-pass membrane protein</topology>
    </subcellularLocation>
</comment>
<feature type="transmembrane region" description="Helical" evidence="5">
    <location>
        <begin position="247"/>
        <end position="268"/>
    </location>
</feature>
<keyword evidence="2 5" id="KW-0812">Transmembrane</keyword>
<dbReference type="InterPro" id="IPR000620">
    <property type="entry name" value="EamA_dom"/>
</dbReference>
<dbReference type="PANTHER" id="PTHR32322">
    <property type="entry name" value="INNER MEMBRANE TRANSPORTER"/>
    <property type="match status" value="1"/>
</dbReference>
<dbReference type="InterPro" id="IPR037185">
    <property type="entry name" value="EmrE-like"/>
</dbReference>
<feature type="transmembrane region" description="Helical" evidence="5">
    <location>
        <begin position="274"/>
        <end position="294"/>
    </location>
</feature>
<dbReference type="SUPFAM" id="SSF103481">
    <property type="entry name" value="Multidrug resistance efflux transporter EmrE"/>
    <property type="match status" value="2"/>
</dbReference>
<evidence type="ECO:0000313" key="7">
    <source>
        <dbReference type="EMBL" id="MBI1494382.1"/>
    </source>
</evidence>
<dbReference type="Pfam" id="PF00892">
    <property type="entry name" value="EamA"/>
    <property type="match status" value="2"/>
</dbReference>
<dbReference type="AlphaFoldDB" id="A0A8J7IF09"/>
<feature type="domain" description="EamA" evidence="6">
    <location>
        <begin position="11"/>
        <end position="144"/>
    </location>
</feature>
<evidence type="ECO:0000259" key="6">
    <source>
        <dbReference type="Pfam" id="PF00892"/>
    </source>
</evidence>
<feature type="domain" description="EamA" evidence="6">
    <location>
        <begin position="157"/>
        <end position="291"/>
    </location>
</feature>
<evidence type="ECO:0000256" key="5">
    <source>
        <dbReference type="SAM" id="Phobius"/>
    </source>
</evidence>
<keyword evidence="8" id="KW-1185">Reference proteome</keyword>
<evidence type="ECO:0000256" key="2">
    <source>
        <dbReference type="ARBA" id="ARBA00022692"/>
    </source>
</evidence>
<feature type="transmembrane region" description="Helical" evidence="5">
    <location>
        <begin position="186"/>
        <end position="206"/>
    </location>
</feature>
<dbReference type="EMBL" id="JADCKQ010000008">
    <property type="protein sequence ID" value="MBI1494382.1"/>
    <property type="molecule type" value="Genomic_DNA"/>
</dbReference>
<organism evidence="7 8">
    <name type="scientific">Halocynthiibacter styelae</name>
    <dbReference type="NCBI Taxonomy" id="2761955"/>
    <lineage>
        <taxon>Bacteria</taxon>
        <taxon>Pseudomonadati</taxon>
        <taxon>Pseudomonadota</taxon>
        <taxon>Alphaproteobacteria</taxon>
        <taxon>Rhodobacterales</taxon>
        <taxon>Paracoccaceae</taxon>
        <taxon>Halocynthiibacter</taxon>
    </lineage>
</organism>
<keyword evidence="4 5" id="KW-0472">Membrane</keyword>
<proteinExistence type="predicted"/>
<evidence type="ECO:0000256" key="1">
    <source>
        <dbReference type="ARBA" id="ARBA00004141"/>
    </source>
</evidence>
<feature type="transmembrane region" description="Helical" evidence="5">
    <location>
        <begin position="132"/>
        <end position="150"/>
    </location>
</feature>
<dbReference type="InterPro" id="IPR050638">
    <property type="entry name" value="AA-Vitamin_Transporters"/>
</dbReference>
<feature type="transmembrane region" description="Helical" evidence="5">
    <location>
        <begin position="39"/>
        <end position="59"/>
    </location>
</feature>
<feature type="transmembrane region" description="Helical" evidence="5">
    <location>
        <begin position="156"/>
        <end position="174"/>
    </location>
</feature>
<feature type="transmembrane region" description="Helical" evidence="5">
    <location>
        <begin position="71"/>
        <end position="92"/>
    </location>
</feature>
<feature type="transmembrane region" description="Helical" evidence="5">
    <location>
        <begin position="12"/>
        <end position="33"/>
    </location>
</feature>
<dbReference type="PANTHER" id="PTHR32322:SF9">
    <property type="entry name" value="AMINO-ACID METABOLITE EFFLUX PUMP-RELATED"/>
    <property type="match status" value="1"/>
</dbReference>
<evidence type="ECO:0000313" key="8">
    <source>
        <dbReference type="Proteomes" id="UP000640583"/>
    </source>
</evidence>
<gene>
    <name evidence="7" type="ORF">H1D41_12100</name>
</gene>
<feature type="transmembrane region" description="Helical" evidence="5">
    <location>
        <begin position="218"/>
        <end position="240"/>
    </location>
</feature>
<comment type="caution">
    <text evidence="7">The sequence shown here is derived from an EMBL/GenBank/DDBJ whole genome shotgun (WGS) entry which is preliminary data.</text>
</comment>
<keyword evidence="3 5" id="KW-1133">Transmembrane helix</keyword>
<evidence type="ECO:0000256" key="3">
    <source>
        <dbReference type="ARBA" id="ARBA00022989"/>
    </source>
</evidence>
<protein>
    <submittedName>
        <fullName evidence="7">DMT family transporter</fullName>
    </submittedName>
</protein>
<dbReference type="GO" id="GO:0016020">
    <property type="term" value="C:membrane"/>
    <property type="evidence" value="ECO:0007669"/>
    <property type="project" value="UniProtKB-SubCell"/>
</dbReference>
<name>A0A8J7IF09_9RHOB</name>
<evidence type="ECO:0000256" key="4">
    <source>
        <dbReference type="ARBA" id="ARBA00023136"/>
    </source>
</evidence>
<dbReference type="RefSeq" id="WP_228849146.1">
    <property type="nucleotide sequence ID" value="NZ_JADCKQ010000008.1"/>
</dbReference>
<dbReference type="Proteomes" id="UP000640583">
    <property type="component" value="Unassembled WGS sequence"/>
</dbReference>
<feature type="transmembrane region" description="Helical" evidence="5">
    <location>
        <begin position="98"/>
        <end position="120"/>
    </location>
</feature>